<feature type="compositionally biased region" description="Low complexity" evidence="7">
    <location>
        <begin position="422"/>
        <end position="435"/>
    </location>
</feature>
<feature type="binding site" evidence="6">
    <location>
        <position position="123"/>
    </location>
    <ligand>
        <name>ATP</name>
        <dbReference type="ChEBI" id="CHEBI:30616"/>
    </ligand>
</feature>
<dbReference type="InterPro" id="IPR000719">
    <property type="entry name" value="Prot_kinase_dom"/>
</dbReference>
<feature type="region of interest" description="Disordered" evidence="7">
    <location>
        <begin position="53"/>
        <end position="81"/>
    </location>
</feature>
<dbReference type="SUPFAM" id="SSF56112">
    <property type="entry name" value="Protein kinase-like (PK-like)"/>
    <property type="match status" value="1"/>
</dbReference>
<evidence type="ECO:0000313" key="10">
    <source>
        <dbReference type="Proteomes" id="UP000054007"/>
    </source>
</evidence>
<dbReference type="PROSITE" id="PS50011">
    <property type="entry name" value="PROTEIN_KINASE_DOM"/>
    <property type="match status" value="1"/>
</dbReference>
<dbReference type="InterPro" id="IPR011009">
    <property type="entry name" value="Kinase-like_dom_sf"/>
</dbReference>
<sequence length="533" mass="58518">MSTNIVSTLFHRSPPSTAHTSKPSSSAFKLRVKLVPKTNLKLVPRALAVPFTRQSSRNSASEKSVTPTHTTASQKSPPPLLPLPVDGDVLVKRYTLLRKLGKGGFSTVWLARDAQTGLDVAIKIPTRQLRTREVDKLRLLPETGVPLQLNRMLHHFPYAPDTHCIVLDLLGPTLDDLQYHFGMRRLPKPIVQQLTADMLTALEFLHGLGIVHTDIQPRNILLSKPDAFMCDAGQWRFVLADLGNAVRLPHSTTRPASPNIQPHALRAPEVILSDSWGTGVDIWNLGCLVYEFIVGGPLFSPFFTGDGYEGMTPAQVHMLQIIEQVGEPPRRLRHTSFFDETGKLRCPFPTQRTSLKALVGLVWKDPEEVTKFVEFLKRMLTVDPDERWTAAALLAHPWLTIQSDMGTLTVPAAEHVTDAIDSPITTPASATSTRSPSKEEYQVSPASIPLPPSPTLESLTPLSSIQSLPPLTTLSFSPTSSPPTTPTSPHTTNLIRQPTVYMSANSTFSTDTICAPPEYAPPHSPAMDQACTL</sequence>
<feature type="compositionally biased region" description="Polar residues" evidence="7">
    <location>
        <begin position="14"/>
        <end position="25"/>
    </location>
</feature>
<dbReference type="GO" id="GO:0005524">
    <property type="term" value="F:ATP binding"/>
    <property type="evidence" value="ECO:0007669"/>
    <property type="project" value="UniProtKB-UniRule"/>
</dbReference>
<evidence type="ECO:0000256" key="7">
    <source>
        <dbReference type="SAM" id="MobiDB-lite"/>
    </source>
</evidence>
<keyword evidence="2" id="KW-0808">Transferase</keyword>
<evidence type="ECO:0000313" key="9">
    <source>
        <dbReference type="EMBL" id="KIY69450.1"/>
    </source>
</evidence>
<dbReference type="EMBL" id="KN880484">
    <property type="protein sequence ID" value="KIY69450.1"/>
    <property type="molecule type" value="Genomic_DNA"/>
</dbReference>
<evidence type="ECO:0000256" key="6">
    <source>
        <dbReference type="PROSITE-ProRule" id="PRU10141"/>
    </source>
</evidence>
<name>A0A0D7BGZ1_9AGAR</name>
<dbReference type="PANTHER" id="PTHR24058">
    <property type="entry name" value="DUAL SPECIFICITY PROTEIN KINASE"/>
    <property type="match status" value="1"/>
</dbReference>
<evidence type="ECO:0000259" key="8">
    <source>
        <dbReference type="PROSITE" id="PS50011"/>
    </source>
</evidence>
<keyword evidence="10" id="KW-1185">Reference proteome</keyword>
<feature type="region of interest" description="Disordered" evidence="7">
    <location>
        <begin position="1"/>
        <end position="25"/>
    </location>
</feature>
<keyword evidence="1" id="KW-0723">Serine/threonine-protein kinase</keyword>
<protein>
    <submittedName>
        <fullName evidence="9">Kinase-like protein</fullName>
    </submittedName>
</protein>
<dbReference type="STRING" id="1314674.A0A0D7BGZ1"/>
<dbReference type="GO" id="GO:0004674">
    <property type="term" value="F:protein serine/threonine kinase activity"/>
    <property type="evidence" value="ECO:0007669"/>
    <property type="project" value="UniProtKB-KW"/>
</dbReference>
<evidence type="ECO:0000256" key="3">
    <source>
        <dbReference type="ARBA" id="ARBA00022741"/>
    </source>
</evidence>
<proteinExistence type="predicted"/>
<dbReference type="Pfam" id="PF00069">
    <property type="entry name" value="Pkinase"/>
    <property type="match status" value="1"/>
</dbReference>
<keyword evidence="4 9" id="KW-0418">Kinase</keyword>
<feature type="compositionally biased region" description="Low complexity" evidence="7">
    <location>
        <begin position="455"/>
        <end position="479"/>
    </location>
</feature>
<evidence type="ECO:0000256" key="5">
    <source>
        <dbReference type="ARBA" id="ARBA00022840"/>
    </source>
</evidence>
<dbReference type="PROSITE" id="PS00107">
    <property type="entry name" value="PROTEIN_KINASE_ATP"/>
    <property type="match status" value="1"/>
</dbReference>
<reference evidence="9 10" key="1">
    <citation type="journal article" date="2015" name="Fungal Genet. Biol.">
        <title>Evolution of novel wood decay mechanisms in Agaricales revealed by the genome sequences of Fistulina hepatica and Cylindrobasidium torrendii.</title>
        <authorList>
            <person name="Floudas D."/>
            <person name="Held B.W."/>
            <person name="Riley R."/>
            <person name="Nagy L.G."/>
            <person name="Koehler G."/>
            <person name="Ransdell A.S."/>
            <person name="Younus H."/>
            <person name="Chow J."/>
            <person name="Chiniquy J."/>
            <person name="Lipzen A."/>
            <person name="Tritt A."/>
            <person name="Sun H."/>
            <person name="Haridas S."/>
            <person name="LaButti K."/>
            <person name="Ohm R.A."/>
            <person name="Kues U."/>
            <person name="Blanchette R.A."/>
            <person name="Grigoriev I.V."/>
            <person name="Minto R.E."/>
            <person name="Hibbett D.S."/>
        </authorList>
    </citation>
    <scope>NUCLEOTIDE SEQUENCE [LARGE SCALE GENOMIC DNA]</scope>
    <source>
        <strain evidence="9 10">FP15055 ss-10</strain>
    </source>
</reference>
<evidence type="ECO:0000256" key="2">
    <source>
        <dbReference type="ARBA" id="ARBA00022679"/>
    </source>
</evidence>
<keyword evidence="3 6" id="KW-0547">Nucleotide-binding</keyword>
<dbReference type="Gene3D" id="1.10.510.10">
    <property type="entry name" value="Transferase(Phosphotransferase) domain 1"/>
    <property type="match status" value="1"/>
</dbReference>
<keyword evidence="5 6" id="KW-0067">ATP-binding</keyword>
<organism evidence="9 10">
    <name type="scientific">Cylindrobasidium torrendii FP15055 ss-10</name>
    <dbReference type="NCBI Taxonomy" id="1314674"/>
    <lineage>
        <taxon>Eukaryota</taxon>
        <taxon>Fungi</taxon>
        <taxon>Dikarya</taxon>
        <taxon>Basidiomycota</taxon>
        <taxon>Agaricomycotina</taxon>
        <taxon>Agaricomycetes</taxon>
        <taxon>Agaricomycetidae</taxon>
        <taxon>Agaricales</taxon>
        <taxon>Marasmiineae</taxon>
        <taxon>Physalacriaceae</taxon>
        <taxon>Cylindrobasidium</taxon>
    </lineage>
</organism>
<dbReference type="AlphaFoldDB" id="A0A0D7BGZ1"/>
<accession>A0A0D7BGZ1</accession>
<dbReference type="Gene3D" id="3.30.200.20">
    <property type="entry name" value="Phosphorylase Kinase, domain 1"/>
    <property type="match status" value="1"/>
</dbReference>
<evidence type="ECO:0000256" key="4">
    <source>
        <dbReference type="ARBA" id="ARBA00022777"/>
    </source>
</evidence>
<dbReference type="Proteomes" id="UP000054007">
    <property type="component" value="Unassembled WGS sequence"/>
</dbReference>
<dbReference type="PANTHER" id="PTHR24058:SF28">
    <property type="entry name" value="SERINE_THREONINE-PROTEIN KINASE MINIBRAIN"/>
    <property type="match status" value="1"/>
</dbReference>
<feature type="domain" description="Protein kinase" evidence="8">
    <location>
        <begin position="94"/>
        <end position="399"/>
    </location>
</feature>
<gene>
    <name evidence="9" type="ORF">CYLTODRAFT_488949</name>
</gene>
<dbReference type="InterPro" id="IPR050494">
    <property type="entry name" value="Ser_Thr_dual-spec_kinase"/>
</dbReference>
<dbReference type="OrthoDB" id="5979581at2759"/>
<feature type="region of interest" description="Disordered" evidence="7">
    <location>
        <begin position="419"/>
        <end position="496"/>
    </location>
</feature>
<feature type="compositionally biased region" description="Polar residues" evidence="7">
    <location>
        <begin position="53"/>
        <end position="75"/>
    </location>
</feature>
<evidence type="ECO:0000256" key="1">
    <source>
        <dbReference type="ARBA" id="ARBA00022527"/>
    </source>
</evidence>
<dbReference type="InterPro" id="IPR017441">
    <property type="entry name" value="Protein_kinase_ATP_BS"/>
</dbReference>